<dbReference type="InterPro" id="IPR024134">
    <property type="entry name" value="SOD_Cu/Zn_/chaperone"/>
</dbReference>
<dbReference type="GO" id="GO:0006801">
    <property type="term" value="P:superoxide metabolic process"/>
    <property type="evidence" value="ECO:0007669"/>
    <property type="project" value="InterPro"/>
</dbReference>
<proteinExistence type="predicted"/>
<dbReference type="OrthoDB" id="2507086at2759"/>
<name>A0A0L6UQR5_9BASI</name>
<evidence type="ECO:0000256" key="1">
    <source>
        <dbReference type="SAM" id="SignalP"/>
    </source>
</evidence>
<feature type="domain" description="Superoxide dismutase copper/zinc binding" evidence="2">
    <location>
        <begin position="53"/>
        <end position="166"/>
    </location>
</feature>
<dbReference type="Proteomes" id="UP000037035">
    <property type="component" value="Unassembled WGS sequence"/>
</dbReference>
<comment type="caution">
    <text evidence="3">The sequence shown here is derived from an EMBL/GenBank/DDBJ whole genome shotgun (WGS) entry which is preliminary data.</text>
</comment>
<feature type="signal peptide" evidence="1">
    <location>
        <begin position="1"/>
        <end position="28"/>
    </location>
</feature>
<feature type="chain" id="PRO_5005567570" description="Superoxide dismutase copper/zinc binding domain-containing protein" evidence="1">
    <location>
        <begin position="29"/>
        <end position="177"/>
    </location>
</feature>
<dbReference type="PANTHER" id="PTHR10003">
    <property type="entry name" value="SUPEROXIDE DISMUTASE CU-ZN -RELATED"/>
    <property type="match status" value="1"/>
</dbReference>
<dbReference type="Pfam" id="PF00080">
    <property type="entry name" value="Sod_Cu"/>
    <property type="match status" value="1"/>
</dbReference>
<dbReference type="InterPro" id="IPR036423">
    <property type="entry name" value="SOD-like_Cu/Zn_dom_sf"/>
</dbReference>
<dbReference type="EMBL" id="LAVV01009281">
    <property type="protein sequence ID" value="KNZ50864.1"/>
    <property type="molecule type" value="Genomic_DNA"/>
</dbReference>
<protein>
    <recommendedName>
        <fullName evidence="2">Superoxide dismutase copper/zinc binding domain-containing protein</fullName>
    </recommendedName>
</protein>
<dbReference type="InterPro" id="IPR001424">
    <property type="entry name" value="SOD_Cu_Zn_dom"/>
</dbReference>
<organism evidence="3 4">
    <name type="scientific">Puccinia sorghi</name>
    <dbReference type="NCBI Taxonomy" id="27349"/>
    <lineage>
        <taxon>Eukaryota</taxon>
        <taxon>Fungi</taxon>
        <taxon>Dikarya</taxon>
        <taxon>Basidiomycota</taxon>
        <taxon>Pucciniomycotina</taxon>
        <taxon>Pucciniomycetes</taxon>
        <taxon>Pucciniales</taxon>
        <taxon>Pucciniaceae</taxon>
        <taxon>Puccinia</taxon>
    </lineage>
</organism>
<evidence type="ECO:0000313" key="4">
    <source>
        <dbReference type="Proteomes" id="UP000037035"/>
    </source>
</evidence>
<dbReference type="GO" id="GO:0005507">
    <property type="term" value="F:copper ion binding"/>
    <property type="evidence" value="ECO:0007669"/>
    <property type="project" value="InterPro"/>
</dbReference>
<keyword evidence="1" id="KW-0732">Signal</keyword>
<dbReference type="Gene3D" id="2.60.40.200">
    <property type="entry name" value="Superoxide dismutase, copper/zinc binding domain"/>
    <property type="match status" value="1"/>
</dbReference>
<dbReference type="VEuPathDB" id="FungiDB:VP01_4200g1"/>
<sequence>MKPLTSSSSSGLRFLLLALAYVPAIVFAPNPNSLPPKTCIQAEAKISGISGITGSAFFITTGPDFRVLVTVNVKGLQAREDDLFHIHTNAVSGNSCESTGGHFNPTGALFPCPNPTNQTTCQVGDLSGKGGPLKAQGGGKPVAVEYHDKVIRLPSIVGKSIVIHDRALFRIACGETS</sequence>
<evidence type="ECO:0000313" key="3">
    <source>
        <dbReference type="EMBL" id="KNZ50864.1"/>
    </source>
</evidence>
<evidence type="ECO:0000259" key="2">
    <source>
        <dbReference type="Pfam" id="PF00080"/>
    </source>
</evidence>
<dbReference type="SUPFAM" id="SSF49329">
    <property type="entry name" value="Cu,Zn superoxide dismutase-like"/>
    <property type="match status" value="1"/>
</dbReference>
<dbReference type="STRING" id="27349.A0A0L6UQR5"/>
<dbReference type="AlphaFoldDB" id="A0A0L6UQR5"/>
<accession>A0A0L6UQR5</accession>
<reference evidence="3 4" key="1">
    <citation type="submission" date="2015-08" db="EMBL/GenBank/DDBJ databases">
        <title>Next Generation Sequencing and Analysis of the Genome of Puccinia sorghi L Schw, the Causal Agent of Maize Common Rust.</title>
        <authorList>
            <person name="Rochi L."/>
            <person name="Burguener G."/>
            <person name="Darino M."/>
            <person name="Turjanski A."/>
            <person name="Kreff E."/>
            <person name="Dieguez M.J."/>
            <person name="Sacco F."/>
        </authorList>
    </citation>
    <scope>NUCLEOTIDE SEQUENCE [LARGE SCALE GENOMIC DNA]</scope>
    <source>
        <strain evidence="3 4">RO10H11247</strain>
    </source>
</reference>
<gene>
    <name evidence="3" type="ORF">VP01_4200g1</name>
</gene>
<keyword evidence="4" id="KW-1185">Reference proteome</keyword>